<organism evidence="1 2">
    <name type="scientific">Panicum virgatum</name>
    <name type="common">Blackwell switchgrass</name>
    <dbReference type="NCBI Taxonomy" id="38727"/>
    <lineage>
        <taxon>Eukaryota</taxon>
        <taxon>Viridiplantae</taxon>
        <taxon>Streptophyta</taxon>
        <taxon>Embryophyta</taxon>
        <taxon>Tracheophyta</taxon>
        <taxon>Spermatophyta</taxon>
        <taxon>Magnoliopsida</taxon>
        <taxon>Liliopsida</taxon>
        <taxon>Poales</taxon>
        <taxon>Poaceae</taxon>
        <taxon>PACMAD clade</taxon>
        <taxon>Panicoideae</taxon>
        <taxon>Panicodae</taxon>
        <taxon>Paniceae</taxon>
        <taxon>Panicinae</taxon>
        <taxon>Panicum</taxon>
        <taxon>Panicum sect. Hiantes</taxon>
    </lineage>
</organism>
<dbReference type="Proteomes" id="UP000823388">
    <property type="component" value="Chromosome 1K"/>
</dbReference>
<accession>A0A8T0XSC5</accession>
<gene>
    <name evidence="1" type="ORF">PVAP13_1KG393115</name>
</gene>
<evidence type="ECO:0000313" key="2">
    <source>
        <dbReference type="Proteomes" id="UP000823388"/>
    </source>
</evidence>
<dbReference type="AlphaFoldDB" id="A0A8T0XSC5"/>
<comment type="caution">
    <text evidence="1">The sequence shown here is derived from an EMBL/GenBank/DDBJ whole genome shotgun (WGS) entry which is preliminary data.</text>
</comment>
<evidence type="ECO:0000313" key="1">
    <source>
        <dbReference type="EMBL" id="KAG2660043.1"/>
    </source>
</evidence>
<reference evidence="1" key="1">
    <citation type="submission" date="2020-05" db="EMBL/GenBank/DDBJ databases">
        <title>WGS assembly of Panicum virgatum.</title>
        <authorList>
            <person name="Lovell J.T."/>
            <person name="Jenkins J."/>
            <person name="Shu S."/>
            <person name="Juenger T.E."/>
            <person name="Schmutz J."/>
        </authorList>
    </citation>
    <scope>NUCLEOTIDE SEQUENCE</scope>
    <source>
        <strain evidence="1">AP13</strain>
    </source>
</reference>
<protein>
    <submittedName>
        <fullName evidence="1">Uncharacterized protein</fullName>
    </submittedName>
</protein>
<keyword evidence="2" id="KW-1185">Reference proteome</keyword>
<proteinExistence type="predicted"/>
<dbReference type="EMBL" id="CM029037">
    <property type="protein sequence ID" value="KAG2660043.1"/>
    <property type="molecule type" value="Genomic_DNA"/>
</dbReference>
<sequence length="90" mass="9760">MCIQPCSGSPNLAAVSIPCLSSRAHRRLCRAPPSLPIGRHNVDRPWGELAGRDSRFPSGRGSPLRYAHAPIAIEQQPADAAPWPWLLNVS</sequence>
<name>A0A8T0XSC5_PANVG</name>